<feature type="transmembrane region" description="Helical" evidence="1">
    <location>
        <begin position="38"/>
        <end position="59"/>
    </location>
</feature>
<evidence type="ECO:0000256" key="1">
    <source>
        <dbReference type="SAM" id="Phobius"/>
    </source>
</evidence>
<dbReference type="EMBL" id="JACOOZ010000006">
    <property type="protein sequence ID" value="MBC5668240.1"/>
    <property type="molecule type" value="Genomic_DNA"/>
</dbReference>
<sequence length="161" mass="17132">MSTKRIANMSMLVALAIIFSYIEFLIPINLGIPGMKLGLANLVIVIALYILKISDVWIISILRILIMGFMFGSGMSIIYSLAGAVFSLIVMSVIKKIGGFSIIGVSMAGAVCHNMGQVMVAIIVVENVSVIYYVPALLVAGIITGAVIGIVSKRVLSVIKK</sequence>
<keyword evidence="1" id="KW-1133">Transmembrane helix</keyword>
<organism evidence="2 3">
    <name type="scientific">Eubacterium segne</name>
    <dbReference type="NCBI Taxonomy" id="2763045"/>
    <lineage>
        <taxon>Bacteria</taxon>
        <taxon>Bacillati</taxon>
        <taxon>Bacillota</taxon>
        <taxon>Clostridia</taxon>
        <taxon>Eubacteriales</taxon>
        <taxon>Eubacteriaceae</taxon>
        <taxon>Eubacterium</taxon>
    </lineage>
</organism>
<dbReference type="Gene3D" id="1.10.1760.20">
    <property type="match status" value="1"/>
</dbReference>
<accession>A0ABR7F3Q8</accession>
<dbReference type="PIRSF" id="PIRSF027391">
    <property type="entry name" value="Hpre_diP_synt_I"/>
    <property type="match status" value="1"/>
</dbReference>
<name>A0ABR7F3Q8_9FIRM</name>
<feature type="transmembrane region" description="Helical" evidence="1">
    <location>
        <begin position="130"/>
        <end position="151"/>
    </location>
</feature>
<protein>
    <submittedName>
        <fullName evidence="2">Gx transporter family protein</fullName>
    </submittedName>
</protein>
<keyword evidence="1" id="KW-0472">Membrane</keyword>
<dbReference type="RefSeq" id="WP_118589331.1">
    <property type="nucleotide sequence ID" value="NZ_JACOOZ010000006.1"/>
</dbReference>
<keyword evidence="1" id="KW-0812">Transmembrane</keyword>
<feature type="transmembrane region" description="Helical" evidence="1">
    <location>
        <begin position="102"/>
        <end position="124"/>
    </location>
</feature>
<keyword evidence="3" id="KW-1185">Reference proteome</keyword>
<proteinExistence type="predicted"/>
<reference evidence="2 3" key="1">
    <citation type="submission" date="2020-08" db="EMBL/GenBank/DDBJ databases">
        <title>Genome public.</title>
        <authorList>
            <person name="Liu C."/>
            <person name="Sun Q."/>
        </authorList>
    </citation>
    <scope>NUCLEOTIDE SEQUENCE [LARGE SCALE GENOMIC DNA]</scope>
    <source>
        <strain evidence="2 3">BX4</strain>
    </source>
</reference>
<dbReference type="Pfam" id="PF07456">
    <property type="entry name" value="Hpre_diP_synt_I"/>
    <property type="match status" value="1"/>
</dbReference>
<gene>
    <name evidence="2" type="ORF">H8S00_09615</name>
</gene>
<dbReference type="InterPro" id="IPR010898">
    <property type="entry name" value="Hpre_diP_synth_I"/>
</dbReference>
<dbReference type="InterPro" id="IPR014535">
    <property type="entry name" value="Hpre_diP_synt_I"/>
</dbReference>
<comment type="caution">
    <text evidence="2">The sequence shown here is derived from an EMBL/GenBank/DDBJ whole genome shotgun (WGS) entry which is preliminary data.</text>
</comment>
<evidence type="ECO:0000313" key="2">
    <source>
        <dbReference type="EMBL" id="MBC5668240.1"/>
    </source>
</evidence>
<evidence type="ECO:0000313" key="3">
    <source>
        <dbReference type="Proteomes" id="UP000597877"/>
    </source>
</evidence>
<feature type="transmembrane region" description="Helical" evidence="1">
    <location>
        <begin position="65"/>
        <end position="90"/>
    </location>
</feature>
<dbReference type="Proteomes" id="UP000597877">
    <property type="component" value="Unassembled WGS sequence"/>
</dbReference>
<feature type="transmembrane region" description="Helical" evidence="1">
    <location>
        <begin position="6"/>
        <end position="26"/>
    </location>
</feature>